<name>A0A087CAH8_9BIFI</name>
<proteinExistence type="predicted"/>
<dbReference type="STRING" id="1437603.GCA_000771525_00488"/>
<accession>A0A087CAH8</accession>
<evidence type="ECO:0000313" key="1">
    <source>
        <dbReference type="EMBL" id="KFI80278.1"/>
    </source>
</evidence>
<dbReference type="EMBL" id="JGZE01000001">
    <property type="protein sequence ID" value="KFI80278.1"/>
    <property type="molecule type" value="Genomic_DNA"/>
</dbReference>
<dbReference type="GeneID" id="93095012"/>
<gene>
    <name evidence="1" type="ORF">BMON_0150</name>
</gene>
<keyword evidence="2" id="KW-1185">Reference proteome</keyword>
<organism evidence="1 2">
    <name type="scientific">Bifidobacterium mongoliense DSM 21395</name>
    <dbReference type="NCBI Taxonomy" id="1437603"/>
    <lineage>
        <taxon>Bacteria</taxon>
        <taxon>Bacillati</taxon>
        <taxon>Actinomycetota</taxon>
        <taxon>Actinomycetes</taxon>
        <taxon>Bifidobacteriales</taxon>
        <taxon>Bifidobacteriaceae</taxon>
        <taxon>Bifidobacterium</taxon>
    </lineage>
</organism>
<evidence type="ECO:0000313" key="2">
    <source>
        <dbReference type="Proteomes" id="UP000029082"/>
    </source>
</evidence>
<reference evidence="1 2" key="1">
    <citation type="submission" date="2014-03" db="EMBL/GenBank/DDBJ databases">
        <title>Genomics of Bifidobacteria.</title>
        <authorList>
            <person name="Ventura M."/>
            <person name="Milani C."/>
            <person name="Lugli G.A."/>
        </authorList>
    </citation>
    <scope>NUCLEOTIDE SEQUENCE [LARGE SCALE GENOMIC DNA]</scope>
    <source>
        <strain evidence="1 2">DSM 21395</strain>
    </source>
</reference>
<dbReference type="Proteomes" id="UP000029082">
    <property type="component" value="Unassembled WGS sequence"/>
</dbReference>
<comment type="caution">
    <text evidence="1">The sequence shown here is derived from an EMBL/GenBank/DDBJ whole genome shotgun (WGS) entry which is preliminary data.</text>
</comment>
<protein>
    <submittedName>
        <fullName evidence="1">Uncharacterized protein</fullName>
    </submittedName>
</protein>
<sequence>MSIATDEAEEKIERIPCIYNSDDLRKAYVAGRTAEPTEGEIEAGAIAIFSRLTTSAHHMSHDDYVAAWHCIAPEQREEFMAQSKAVLEAARKAVSE</sequence>
<dbReference type="RefSeq" id="WP_033513470.1">
    <property type="nucleotide sequence ID" value="NZ_JDUO01000015.1"/>
</dbReference>
<dbReference type="AlphaFoldDB" id="A0A087CAH8"/>